<dbReference type="OrthoDB" id="421374at2759"/>
<dbReference type="SUPFAM" id="SSF50978">
    <property type="entry name" value="WD40 repeat-like"/>
    <property type="match status" value="1"/>
</dbReference>
<feature type="domain" description="Transcription factor IIIC 90kDa subunit N-terminal" evidence="1">
    <location>
        <begin position="36"/>
        <end position="417"/>
    </location>
</feature>
<proteinExistence type="predicted"/>
<dbReference type="EMBL" id="BLZA01000019">
    <property type="protein sequence ID" value="GHJ86893.1"/>
    <property type="molecule type" value="Genomic_DNA"/>
</dbReference>
<evidence type="ECO:0000313" key="2">
    <source>
        <dbReference type="EMBL" id="GHJ86893.1"/>
    </source>
</evidence>
<evidence type="ECO:0000259" key="1">
    <source>
        <dbReference type="Pfam" id="PF12657"/>
    </source>
</evidence>
<dbReference type="InterPro" id="IPR024761">
    <property type="entry name" value="TFIIIC_delta_N"/>
</dbReference>
<protein>
    <recommendedName>
        <fullName evidence="1">Transcription factor IIIC 90kDa subunit N-terminal domain-containing protein</fullName>
    </recommendedName>
</protein>
<dbReference type="PANTHER" id="PTHR15496:SF2">
    <property type="entry name" value="GENERAL TRANSCRIPTION FACTOR 3C POLYPEPTIDE 4"/>
    <property type="match status" value="1"/>
</dbReference>
<accession>A0A8H3TTM7</accession>
<evidence type="ECO:0000313" key="3">
    <source>
        <dbReference type="Proteomes" id="UP000620104"/>
    </source>
</evidence>
<dbReference type="InterPro" id="IPR036322">
    <property type="entry name" value="WD40_repeat_dom_sf"/>
</dbReference>
<reference evidence="2" key="1">
    <citation type="submission" date="2020-07" db="EMBL/GenBank/DDBJ databases">
        <title>Draft Genome Sequence of a Deep-Sea Yeast, Naganishia (Cryptococcus) liquefaciens strain N6.</title>
        <authorList>
            <person name="Han Y.W."/>
            <person name="Kajitani R."/>
            <person name="Morimoto H."/>
            <person name="Parhat M."/>
            <person name="Tsubouchi H."/>
            <person name="Bakenova O."/>
            <person name="Ogata M."/>
            <person name="Argunhan B."/>
            <person name="Aoki R."/>
            <person name="Kajiwara S."/>
            <person name="Itoh T."/>
            <person name="Iwasaki H."/>
        </authorList>
    </citation>
    <scope>NUCLEOTIDE SEQUENCE</scope>
    <source>
        <strain evidence="2">N6</strain>
    </source>
</reference>
<comment type="caution">
    <text evidence="2">The sequence shown here is derived from an EMBL/GenBank/DDBJ whole genome shotgun (WGS) entry which is preliminary data.</text>
</comment>
<dbReference type="GO" id="GO:0000127">
    <property type="term" value="C:transcription factor TFIIIC complex"/>
    <property type="evidence" value="ECO:0007669"/>
    <property type="project" value="InterPro"/>
</dbReference>
<dbReference type="InterPro" id="IPR015943">
    <property type="entry name" value="WD40/YVTN_repeat-like_dom_sf"/>
</dbReference>
<dbReference type="PANTHER" id="PTHR15496">
    <property type="entry name" value="GENERAL TRANSCRIPTION FACTOR 3C POLYPEPTIDE 4 FAMILY"/>
    <property type="match status" value="1"/>
</dbReference>
<organism evidence="2 3">
    <name type="scientific">Naganishia liquefaciens</name>
    <dbReference type="NCBI Taxonomy" id="104408"/>
    <lineage>
        <taxon>Eukaryota</taxon>
        <taxon>Fungi</taxon>
        <taxon>Dikarya</taxon>
        <taxon>Basidiomycota</taxon>
        <taxon>Agaricomycotina</taxon>
        <taxon>Tremellomycetes</taxon>
        <taxon>Filobasidiales</taxon>
        <taxon>Filobasidiaceae</taxon>
        <taxon>Naganishia</taxon>
    </lineage>
</organism>
<dbReference type="GO" id="GO:0006384">
    <property type="term" value="P:transcription initiation at RNA polymerase III promoter"/>
    <property type="evidence" value="ECO:0007669"/>
    <property type="project" value="InterPro"/>
</dbReference>
<dbReference type="GO" id="GO:0004402">
    <property type="term" value="F:histone acetyltransferase activity"/>
    <property type="evidence" value="ECO:0007669"/>
    <property type="project" value="InterPro"/>
</dbReference>
<dbReference type="Proteomes" id="UP000620104">
    <property type="component" value="Unassembled WGS sequence"/>
</dbReference>
<name>A0A8H3TTM7_9TREE</name>
<sequence length="698" mass="75999">MSNTRSTSALCAVHTVPGLISHWTKPGQVVTWNMAGQVAIAEGSSITVLTPFTPPPAAFAQLANKSRPPPPATSIVVDEGTEEAPSIPPEFDRIPCWRGRFSVETSRDPKLQAEVSQLLFDLDEANMLFGPKDPGVKALAWSPKGLTPLGGCFLAVLETNLTLTIRSTEKDYIQGAWLDICNLTDETYRLSAGQDVVESDLSNPNPQQRRAKELLFQCMSWSNAPILPSPWGARPHSSLLAIGTRSGSLALWQFNAKRNWTRIWNGVVAEQWLTHLAWSDWATAGSKESSAELAFACTDGSIQTVRVQMVFGQDGHCASIEVSQPTIRIEPNPAAVSGLQYTHGSIVCTRTGLVQVLAPDTAAHHDIRLSKVGDWSSCSPYSPCSGIGSLPDNSILISLYSGEQHVIRIQEDAPVLDTAASERLTGGIRKNIEETDVTMDEALARKAPRMAGFALAPSMIGDRGSTLFAMVMEPANILDFQFPKDNNRKHMLLLGNIADHFLGDAGNGNAAASTVNSTMEYAALQTATATLLPYLPETVSSAAMRRLLKTSLYTKPMQQDPVEDVPITRDEAVAKLKYDWVDSRKAKLLQLANVWKMWNQNATKTPFDPQTAVTTQEAILEPAFAYMAAVLGQDGSDLAIDMDVICRVLHVDETNENATHQVHRQKILGFLPRGTDIAAKTAERTHLGTMLSHLSPHH</sequence>
<dbReference type="Gene3D" id="2.130.10.10">
    <property type="entry name" value="YVTN repeat-like/Quinoprotein amine dehydrogenase"/>
    <property type="match status" value="1"/>
</dbReference>
<gene>
    <name evidence="2" type="ORF">NliqN6_3295</name>
</gene>
<dbReference type="Pfam" id="PF12657">
    <property type="entry name" value="TFIIIC_delta"/>
    <property type="match status" value="1"/>
</dbReference>
<dbReference type="InterPro" id="IPR044230">
    <property type="entry name" value="GTF3C4"/>
</dbReference>
<keyword evidence="3" id="KW-1185">Reference proteome</keyword>
<dbReference type="AlphaFoldDB" id="A0A8H3TTM7"/>